<dbReference type="PANTHER" id="PTHR12449:SF18">
    <property type="entry name" value="DEATH DOMAIN-CONTAINING PROTEIN"/>
    <property type="match status" value="1"/>
</dbReference>
<comment type="caution">
    <text evidence="2">The sequence shown here is derived from an EMBL/GenBank/DDBJ whole genome shotgun (WGS) entry which is preliminary data.</text>
</comment>
<feature type="compositionally biased region" description="Low complexity" evidence="1">
    <location>
        <begin position="754"/>
        <end position="769"/>
    </location>
</feature>
<gene>
    <name evidence="2" type="ORF">CDAUBV1_LOCUS15952</name>
</gene>
<evidence type="ECO:0000313" key="3">
    <source>
        <dbReference type="Proteomes" id="UP001497525"/>
    </source>
</evidence>
<dbReference type="Proteomes" id="UP001497525">
    <property type="component" value="Unassembled WGS sequence"/>
</dbReference>
<accession>A0AAV2U0A3</accession>
<dbReference type="EMBL" id="CAXLJL010000756">
    <property type="protein sequence ID" value="CAL5140655.1"/>
    <property type="molecule type" value="Genomic_DNA"/>
</dbReference>
<dbReference type="PANTHER" id="PTHR12449">
    <property type="entry name" value="DEATH DOMAIN-CONTAINING PROTEIN"/>
    <property type="match status" value="1"/>
</dbReference>
<protein>
    <recommendedName>
        <fullName evidence="4">Death-associated protein kinase 1</fullName>
    </recommendedName>
</protein>
<proteinExistence type="predicted"/>
<feature type="region of interest" description="Disordered" evidence="1">
    <location>
        <begin position="754"/>
        <end position="788"/>
    </location>
</feature>
<dbReference type="InterPro" id="IPR011029">
    <property type="entry name" value="DEATH-like_dom_sf"/>
</dbReference>
<evidence type="ECO:0000256" key="1">
    <source>
        <dbReference type="SAM" id="MobiDB-lite"/>
    </source>
</evidence>
<dbReference type="Gene3D" id="1.10.533.10">
    <property type="entry name" value="Death Domain, Fas"/>
    <property type="match status" value="1"/>
</dbReference>
<reference evidence="2" key="1">
    <citation type="submission" date="2024-06" db="EMBL/GenBank/DDBJ databases">
        <authorList>
            <person name="Liu X."/>
            <person name="Lenzi L."/>
            <person name="Haldenby T S."/>
            <person name="Uol C."/>
        </authorList>
    </citation>
    <scope>NUCLEOTIDE SEQUENCE</scope>
</reference>
<name>A0AAV2U0A3_CALDB</name>
<evidence type="ECO:0000313" key="2">
    <source>
        <dbReference type="EMBL" id="CAL5140655.1"/>
    </source>
</evidence>
<organism evidence="2 3">
    <name type="scientific">Calicophoron daubneyi</name>
    <name type="common">Rumen fluke</name>
    <name type="synonym">Paramphistomum daubneyi</name>
    <dbReference type="NCBI Taxonomy" id="300641"/>
    <lineage>
        <taxon>Eukaryota</taxon>
        <taxon>Metazoa</taxon>
        <taxon>Spiralia</taxon>
        <taxon>Lophotrochozoa</taxon>
        <taxon>Platyhelminthes</taxon>
        <taxon>Trematoda</taxon>
        <taxon>Digenea</taxon>
        <taxon>Plagiorchiida</taxon>
        <taxon>Pronocephalata</taxon>
        <taxon>Paramphistomoidea</taxon>
        <taxon>Paramphistomidae</taxon>
        <taxon>Calicophoron</taxon>
    </lineage>
</organism>
<sequence length="788" mass="89790">MEEKMDYGRRKLVNRLQGNRVLGEGRCKTVSAVCSTSDFSLWDFSGYEPYFFFYDHFIGDMNCVHLILFSLLDTREWRRASLRFWLDFLYARLPVTEPLLRGGKSSRLAKVVIIATHADCVQCLRDSTGLYYDEDALRLLRELREEYALKLDISDTMYVLDARDATSVEIRQLKTFLGHCRNSLLQNLPRTNGLLIEVANQLPEWCVDDPFPVDTWGQFADRVRERVNPLCTEEHLLTLVQHLQYTGNLVYIESPSNDDMIALNPNWLCEDILGACVSEEALRNIRVTGSFTMDDFQLLVCSEHTTQVISILEAFGVCVCCVVTEQQPKQSKRHRVGKKARSLKGMDFFQEATSPKCSERNRTRGRAVSFHVATRSAHVVSQFGDWDNIQLEAPRHNLIEMYPGLWDPPADASLYTYGGLELSASPGQFMHLMPRIQLQLRRDIAKMMEDVCVDTDDHTVSENSQNWDLTQWLHGSKVTVRESAIEILIKWHQSRQGILLITRCLPRYSRKAFWLLHSIVQLTCQMIEMVCPSLEFEANVLCSSDLATHDPDPGICDSNILVDHLMRLGKKAFYESERLDLKFASQCTGDTLSSDDLAESTFYSQVADELPSDGRPGTSRMVLRDILLFNQKLAICVAESYQQPLSCLRIPVIQHMARVLDVADQTKEVWIRFASHLNIPYSEETLDKLLSEQGSPVPPSLTGIALRTASKDASNSIGTLMIALRSIHCFDLIHYLHHAQLLLMFGAQTQPQQRCQPTATTATQQQQQQDRNHDFDSLRAEDDDGQMV</sequence>
<dbReference type="InterPro" id="IPR039788">
    <property type="entry name" value="NOL4/NOL4L"/>
</dbReference>
<feature type="compositionally biased region" description="Basic and acidic residues" evidence="1">
    <location>
        <begin position="770"/>
        <end position="780"/>
    </location>
</feature>
<dbReference type="AlphaFoldDB" id="A0AAV2U0A3"/>
<evidence type="ECO:0008006" key="4">
    <source>
        <dbReference type="Google" id="ProtNLM"/>
    </source>
</evidence>